<evidence type="ECO:0000313" key="3">
    <source>
        <dbReference type="Proteomes" id="UP001305779"/>
    </source>
</evidence>
<protein>
    <submittedName>
        <fullName evidence="2">Uncharacterized protein</fullName>
    </submittedName>
</protein>
<dbReference type="Pfam" id="PF11709">
    <property type="entry name" value="Mit_ribos_Mrp51"/>
    <property type="match status" value="1"/>
</dbReference>
<proteinExistence type="predicted"/>
<comment type="caution">
    <text evidence="2">The sequence shown here is derived from an EMBL/GenBank/DDBJ whole genome shotgun (WGS) entry which is preliminary data.</text>
</comment>
<dbReference type="PANTHER" id="PTHR28058">
    <property type="entry name" value="37S RIBOSOMAL PROTEIN MRP51, MITOCHONDRIAL"/>
    <property type="match status" value="1"/>
</dbReference>
<gene>
    <name evidence="2" type="ORF">PRZ48_009781</name>
</gene>
<dbReference type="Proteomes" id="UP001305779">
    <property type="component" value="Unassembled WGS sequence"/>
</dbReference>
<evidence type="ECO:0000256" key="1">
    <source>
        <dbReference type="SAM" id="MobiDB-lite"/>
    </source>
</evidence>
<dbReference type="InterPro" id="IPR016712">
    <property type="entry name" value="Rbsml_bS1m-like"/>
</dbReference>
<reference evidence="2 3" key="1">
    <citation type="journal article" date="2023" name="G3 (Bethesda)">
        <title>A chromosome-level genome assembly of Zasmidium syzygii isolated from banana leaves.</title>
        <authorList>
            <person name="van Westerhoven A.C."/>
            <person name="Mehrabi R."/>
            <person name="Talebi R."/>
            <person name="Steentjes M.B.F."/>
            <person name="Corcolon B."/>
            <person name="Chong P.A."/>
            <person name="Kema G.H.J."/>
            <person name="Seidl M.F."/>
        </authorList>
    </citation>
    <scope>NUCLEOTIDE SEQUENCE [LARGE SCALE GENOMIC DNA]</scope>
    <source>
        <strain evidence="2 3">P124</strain>
    </source>
</reference>
<feature type="region of interest" description="Disordered" evidence="1">
    <location>
        <begin position="487"/>
        <end position="508"/>
    </location>
</feature>
<accession>A0ABR0EDX7</accession>
<keyword evidence="3" id="KW-1185">Reference proteome</keyword>
<name>A0ABR0EDX7_ZASCE</name>
<dbReference type="PANTHER" id="PTHR28058:SF1">
    <property type="entry name" value="SMALL RIBOSOMAL SUBUNIT PROTEIN BS1M"/>
    <property type="match status" value="1"/>
</dbReference>
<organism evidence="2 3">
    <name type="scientific">Zasmidium cellare</name>
    <name type="common">Wine cellar mold</name>
    <name type="synonym">Racodium cellare</name>
    <dbReference type="NCBI Taxonomy" id="395010"/>
    <lineage>
        <taxon>Eukaryota</taxon>
        <taxon>Fungi</taxon>
        <taxon>Dikarya</taxon>
        <taxon>Ascomycota</taxon>
        <taxon>Pezizomycotina</taxon>
        <taxon>Dothideomycetes</taxon>
        <taxon>Dothideomycetidae</taxon>
        <taxon>Mycosphaerellales</taxon>
        <taxon>Mycosphaerellaceae</taxon>
        <taxon>Zasmidium</taxon>
    </lineage>
</organism>
<evidence type="ECO:0000313" key="2">
    <source>
        <dbReference type="EMBL" id="KAK4499268.1"/>
    </source>
</evidence>
<sequence>MSKSLNSPTARLLQSSRLFSLPRPLPQPALETATSTGVYRASDSATLPYPVYQAIASPPSSRFRGDWGLKRALPARSARSSTPHIRVKAQDNFAHITDFESAADHTQTEAKWRQMGIPVVVRSGKEGYSGDTRVTGSAYDDHIDNTDPEAVSSAQRNAGRGAGESVQWKRWKSESPWLAGMQPGEFETYIQSRLKGRKGEFRKFMIERLVQQRVRDEERRLRDLGQRRALSHIQRNAILQEVITNYESDIKRLRDDHAVQNLASELTAAICDFLGLTGIQNSAENQVTARTERLQNVLTNMSSSEPQAPPSTHPAAGLSHIRSNAIMENHPFWGPQAQGSPVLARVVRPRHTAQGSDNKAKLGVGGVVTSEDGTTTAWQGGPQKALDFENTPIEHFYDKHAQRMVEHIEVDLPGGNKVWVHPDSATVDDQGRVQLRVRKGDSEAIAVARGDVESIHEAKRAKLSQAVAPQLARGTAANANYGYSLPDTRYGPPKSRVQGFDGLLGTSARDDEGRALDQIKGLADGFSRRRSTE</sequence>
<dbReference type="EMBL" id="JAXOVC010000007">
    <property type="protein sequence ID" value="KAK4499268.1"/>
    <property type="molecule type" value="Genomic_DNA"/>
</dbReference>